<dbReference type="Proteomes" id="UP000824120">
    <property type="component" value="Chromosome 1"/>
</dbReference>
<accession>A0A9J6B1D9</accession>
<comment type="caution">
    <text evidence="1">The sequence shown here is derived from an EMBL/GenBank/DDBJ whole genome shotgun (WGS) entry which is preliminary data.</text>
</comment>
<evidence type="ECO:0000313" key="2">
    <source>
        <dbReference type="Proteomes" id="UP000824120"/>
    </source>
</evidence>
<dbReference type="OrthoDB" id="1317970at2759"/>
<gene>
    <name evidence="1" type="ORF">H5410_002221</name>
</gene>
<protein>
    <submittedName>
        <fullName evidence="1">Uncharacterized protein</fullName>
    </submittedName>
</protein>
<reference evidence="1 2" key="1">
    <citation type="submission" date="2020-09" db="EMBL/GenBank/DDBJ databases">
        <title>De no assembly of potato wild relative species, Solanum commersonii.</title>
        <authorList>
            <person name="Cho K."/>
        </authorList>
    </citation>
    <scope>NUCLEOTIDE SEQUENCE [LARGE SCALE GENOMIC DNA]</scope>
    <source>
        <strain evidence="1">LZ3.2</strain>
        <tissue evidence="1">Leaf</tissue>
    </source>
</reference>
<proteinExistence type="predicted"/>
<keyword evidence="2" id="KW-1185">Reference proteome</keyword>
<evidence type="ECO:0000313" key="1">
    <source>
        <dbReference type="EMBL" id="KAG5630504.1"/>
    </source>
</evidence>
<sequence length="121" mass="13675">MMLVSEGKITIDMDETREGNHASVASNQKKCSRSQIMPNTLSLLFGSFTLVEVEFPRKTHQSSLEINENETDGRTLVRIPITLDEFFPEKIFYGSQIGATYVISSTEETKERKGKRNAEIT</sequence>
<dbReference type="AlphaFoldDB" id="A0A9J6B1D9"/>
<dbReference type="EMBL" id="JACXVP010000001">
    <property type="protein sequence ID" value="KAG5630504.1"/>
    <property type="molecule type" value="Genomic_DNA"/>
</dbReference>
<name>A0A9J6B1D9_SOLCO</name>
<organism evidence="1 2">
    <name type="scientific">Solanum commersonii</name>
    <name type="common">Commerson's wild potato</name>
    <name type="synonym">Commerson's nightshade</name>
    <dbReference type="NCBI Taxonomy" id="4109"/>
    <lineage>
        <taxon>Eukaryota</taxon>
        <taxon>Viridiplantae</taxon>
        <taxon>Streptophyta</taxon>
        <taxon>Embryophyta</taxon>
        <taxon>Tracheophyta</taxon>
        <taxon>Spermatophyta</taxon>
        <taxon>Magnoliopsida</taxon>
        <taxon>eudicotyledons</taxon>
        <taxon>Gunneridae</taxon>
        <taxon>Pentapetalae</taxon>
        <taxon>asterids</taxon>
        <taxon>lamiids</taxon>
        <taxon>Solanales</taxon>
        <taxon>Solanaceae</taxon>
        <taxon>Solanoideae</taxon>
        <taxon>Solaneae</taxon>
        <taxon>Solanum</taxon>
    </lineage>
</organism>